<comment type="caution">
    <text evidence="1">The sequence shown here is derived from an EMBL/GenBank/DDBJ whole genome shotgun (WGS) entry which is preliminary data.</text>
</comment>
<protein>
    <submittedName>
        <fullName evidence="1">Uncharacterized protein</fullName>
    </submittedName>
</protein>
<dbReference type="RefSeq" id="WP_109762668.1">
    <property type="nucleotide sequence ID" value="NZ_QGGU01000003.1"/>
</dbReference>
<reference evidence="1 2" key="1">
    <citation type="submission" date="2018-05" db="EMBL/GenBank/DDBJ databases">
        <title>Genomic Encyclopedia of Type Strains, Phase IV (KMG-IV): sequencing the most valuable type-strain genomes for metagenomic binning, comparative biology and taxonomic classification.</title>
        <authorList>
            <person name="Goeker M."/>
        </authorList>
    </citation>
    <scope>NUCLEOTIDE SEQUENCE [LARGE SCALE GENOMIC DNA]</scope>
    <source>
        <strain evidence="1 2">DSM 25350</strain>
    </source>
</reference>
<proteinExistence type="predicted"/>
<evidence type="ECO:0000313" key="1">
    <source>
        <dbReference type="EMBL" id="PWK53419.1"/>
    </source>
</evidence>
<evidence type="ECO:0000313" key="2">
    <source>
        <dbReference type="Proteomes" id="UP000245790"/>
    </source>
</evidence>
<accession>A0A316FXV1</accession>
<dbReference type="Proteomes" id="UP000245790">
    <property type="component" value="Unassembled WGS sequence"/>
</dbReference>
<gene>
    <name evidence="1" type="ORF">C8D97_103246</name>
</gene>
<dbReference type="EMBL" id="QGGU01000003">
    <property type="protein sequence ID" value="PWK53419.1"/>
    <property type="molecule type" value="Genomic_DNA"/>
</dbReference>
<keyword evidence="2" id="KW-1185">Reference proteome</keyword>
<sequence>MIKKTTASILLAASLFTHSIYSHNESAEKCIDIIDNLERLTCYDQYFKAENRQHEPNNNLSQTQSVQNSENIQTYIKKDENKVSKDLFGLEKEVVNQTPDEITSKAIGEFKSWNKKMQVPLKNGQVWQVKNSRSLYYPVTNPKITISKGVLGSFYMSIEGINRRLKVMRVK</sequence>
<name>A0A316FXV1_9GAMM</name>
<dbReference type="OrthoDB" id="4750212at2"/>
<dbReference type="AlphaFoldDB" id="A0A316FXV1"/>
<organism evidence="1 2">
    <name type="scientific">Pleionea mediterranea</name>
    <dbReference type="NCBI Taxonomy" id="523701"/>
    <lineage>
        <taxon>Bacteria</taxon>
        <taxon>Pseudomonadati</taxon>
        <taxon>Pseudomonadota</taxon>
        <taxon>Gammaproteobacteria</taxon>
        <taxon>Oceanospirillales</taxon>
        <taxon>Pleioneaceae</taxon>
        <taxon>Pleionea</taxon>
    </lineage>
</organism>